<dbReference type="EMBL" id="ACMP01000008">
    <property type="protein sequence ID" value="EEL72774.1"/>
    <property type="molecule type" value="Genomic_DNA"/>
</dbReference>
<dbReference type="Proteomes" id="UP000001753">
    <property type="component" value="Chromosome"/>
</dbReference>
<protein>
    <submittedName>
        <fullName evidence="1">Uncharacterized protein</fullName>
    </submittedName>
</protein>
<dbReference type="AlphaFoldDB" id="C2XNJ3"/>
<organism evidence="1">
    <name type="scientific">Bacillus mycoides</name>
    <dbReference type="NCBI Taxonomy" id="1405"/>
    <lineage>
        <taxon>Bacteria</taxon>
        <taxon>Bacillati</taxon>
        <taxon>Bacillota</taxon>
        <taxon>Bacilli</taxon>
        <taxon>Bacillales</taxon>
        <taxon>Bacillaceae</taxon>
        <taxon>Bacillus</taxon>
        <taxon>Bacillus cereus group</taxon>
    </lineage>
</organism>
<sequence length="38" mass="4347">MSLFIERFHVYAMGAFFIFINKRGLGRITASNHITGET</sequence>
<comment type="caution">
    <text evidence="1">The sequence shown here is derived from an EMBL/GenBank/DDBJ whole genome shotgun (WGS) entry which is preliminary data.</text>
</comment>
<name>C2XNJ3_BACMY</name>
<accession>C2XNJ3</accession>
<proteinExistence type="predicted"/>
<dbReference type="HOGENOM" id="CLU_3324234_0_0_9"/>
<reference evidence="1" key="1">
    <citation type="journal article" date="2012" name="Genome Res.">
        <title>Genomic characterization of the Bacillus cereus sensu lato species: Backdrop to the evolution of Bacillus anthracis.</title>
        <authorList>
            <person name="Zwick M.E."/>
            <person name="Joseph S.J."/>
            <person name="Didelot X."/>
            <person name="Chen P.E."/>
            <person name="Bishop-Lilly K.A."/>
            <person name="Stewart A.C."/>
            <person name="Willner K."/>
            <person name="Nolan N."/>
            <person name="Lentz S."/>
            <person name="Thomason M.K."/>
            <person name="Sozhamannan S."/>
            <person name="Mateczun A.J."/>
            <person name="Du L."/>
            <person name="Read T.D."/>
        </authorList>
    </citation>
    <scope>NUCLEOTIDE SEQUENCE [LARGE SCALE GENOMIC DNA]</scope>
    <source>
        <strain evidence="1">AH603</strain>
    </source>
</reference>
<evidence type="ECO:0000313" key="1">
    <source>
        <dbReference type="EMBL" id="EEL72774.1"/>
    </source>
</evidence>
<gene>
    <name evidence="1" type="ORF">bcere0026_2360</name>
</gene>